<evidence type="ECO:0000256" key="2">
    <source>
        <dbReference type="SAM" id="MobiDB-lite"/>
    </source>
</evidence>
<feature type="region of interest" description="Disordered" evidence="2">
    <location>
        <begin position="249"/>
        <end position="507"/>
    </location>
</feature>
<feature type="compositionally biased region" description="Basic and acidic residues" evidence="2">
    <location>
        <begin position="473"/>
        <end position="490"/>
    </location>
</feature>
<organism evidence="5 6">
    <name type="scientific">Naumovozyma castellii</name>
    <name type="common">Yeast</name>
    <name type="synonym">Saccharomyces castellii</name>
    <dbReference type="NCBI Taxonomy" id="27288"/>
    <lineage>
        <taxon>Eukaryota</taxon>
        <taxon>Fungi</taxon>
        <taxon>Dikarya</taxon>
        <taxon>Ascomycota</taxon>
        <taxon>Saccharomycotina</taxon>
        <taxon>Saccharomycetes</taxon>
        <taxon>Saccharomycetales</taxon>
        <taxon>Saccharomycetaceae</taxon>
        <taxon>Naumovozyma</taxon>
    </lineage>
</organism>
<evidence type="ECO:0000259" key="4">
    <source>
        <dbReference type="Pfam" id="PF13087"/>
    </source>
</evidence>
<dbReference type="CDD" id="cd18808">
    <property type="entry name" value="SF1_C_Upf1"/>
    <property type="match status" value="1"/>
</dbReference>
<feature type="compositionally biased region" description="Low complexity" evidence="2">
    <location>
        <begin position="385"/>
        <end position="396"/>
    </location>
</feature>
<dbReference type="PANTHER" id="PTHR10887">
    <property type="entry name" value="DNA2/NAM7 HELICASE FAMILY"/>
    <property type="match status" value="1"/>
</dbReference>
<dbReference type="InterPro" id="IPR041679">
    <property type="entry name" value="DNA2/NAM7-like_C"/>
</dbReference>
<dbReference type="OMA" id="HPLGKIC"/>
<evidence type="ECO:0000313" key="6">
    <source>
        <dbReference type="Proteomes" id="UP000001640"/>
    </source>
</evidence>
<reference evidence="5 6" key="1">
    <citation type="journal article" date="2011" name="Proc. Natl. Acad. Sci. U.S.A.">
        <title>Evolutionary erosion of yeast sex chromosomes by mating-type switching accidents.</title>
        <authorList>
            <person name="Gordon J.L."/>
            <person name="Armisen D."/>
            <person name="Proux-Wera E."/>
            <person name="Oheigeartaigh S.S."/>
            <person name="Byrne K.P."/>
            <person name="Wolfe K.H."/>
        </authorList>
    </citation>
    <scope>NUCLEOTIDE SEQUENCE [LARGE SCALE GENOMIC DNA]</scope>
    <source>
        <strain evidence="6">ATCC 76901 / BCRC 22586 / CBS 4309 / NBRC 1992 / NRRL Y-12630</strain>
    </source>
</reference>
<dbReference type="PANTHER" id="PTHR10887:SF317">
    <property type="entry name" value="ATP-DEPENDENT RNA HELICASE ECM32-RELATED"/>
    <property type="match status" value="1"/>
</dbReference>
<dbReference type="FunFam" id="3.40.50.300:FF:002019">
    <property type="entry name" value="DNA helicase I"/>
    <property type="match status" value="1"/>
</dbReference>
<evidence type="ECO:0000256" key="1">
    <source>
        <dbReference type="ARBA" id="ARBA00022806"/>
    </source>
</evidence>
<accession>G0V9F9</accession>
<feature type="compositionally biased region" description="Polar residues" evidence="2">
    <location>
        <begin position="266"/>
        <end position="298"/>
    </location>
</feature>
<evidence type="ECO:0008006" key="7">
    <source>
        <dbReference type="Google" id="ProtNLM"/>
    </source>
</evidence>
<dbReference type="GO" id="GO:0000184">
    <property type="term" value="P:nuclear-transcribed mRNA catabolic process, nonsense-mediated decay"/>
    <property type="evidence" value="ECO:0007669"/>
    <property type="project" value="TreeGrafter"/>
</dbReference>
<dbReference type="Pfam" id="PF13086">
    <property type="entry name" value="AAA_11"/>
    <property type="match status" value="2"/>
</dbReference>
<proteinExistence type="predicted"/>
<feature type="region of interest" description="Disordered" evidence="2">
    <location>
        <begin position="159"/>
        <end position="207"/>
    </location>
</feature>
<dbReference type="FunFam" id="3.40.50.300:FF:001247">
    <property type="entry name" value="Erythrocyte membrane-associated antigen"/>
    <property type="match status" value="1"/>
</dbReference>
<dbReference type="HOGENOM" id="CLU_010015_0_0_1"/>
<dbReference type="Proteomes" id="UP000001640">
    <property type="component" value="Chromosome 2"/>
</dbReference>
<sequence length="1176" mass="132015">MSRQFQCKTCQETSEAQAMMKHLSATRHKTVIDTQTGEEIACEECNDTNVHQLQIIRFGGEDMTLICNSCFQKQFGTNEKPTTAYDLKNGSLLNFWDKYLKVRECCCTKCGKDSKLNVNSKGDVLCDDCLTKVGGKLGSDYISESTGKFLYRYLGIKEPTSTSSSSSKKFKRKGGRKVGRGKRGGGGAKGARGGKKSDGGKEKKPLTYLQKLEKEAFKTKKENSIIESSSTLNLRSFKGVKATTKANLTSQTLQDSSPMVKDTKAINKQQKNKPTSGKENVSKGNKPTAANGNVSKGNKPTPGKENVSKGNKPTAAKGNISKGNKPTPGKENVSKGNKPTAAKGNISKGNKPTATKENTSKGKKANEKKNKVTEVKQTKMAAEKSGSSSSTSSLTSRDSEKKASSNRDHVASKTTKHEKNKRKEQTLQKQRPSSKDTTSTIDSWGVSWDLGSDGSNETTPATSRGSTPQPVSKAKEQRATPKKKQDRDAEVENLSRSASQIHFDTAQKQKAKKMEEIEEGIPLAKFVKYKPKLTYPDLKTYCDEFSYALFLEQKLENTFIEDFQILWPKRQEENVFVVQINKNAPGLDTILPPHLAQFVKIPFNERQPLMLSSNDESHVWYTFVKEVGTQGKKIILLLELFSWNKLSLPIQSGSEQFKLLPVSAQANRILFAMTRIKNPKFIDLLLGSKPIYQLQFNNRLKFNRDTLNESQRKAVQHVLNNRITVIQGPPGTGKTSTIEEVILQLIENFHSFPILCVAASNIAIDNIAEKIIETRPNIKSLRILSDKKESQYGPDHPLGKICLHNMVYDRLSPEMREIASKLRSDRRGEVSRNQDNKFYTETTNISNKLIAQAQILFTTNITAGGRQLKVIKELPVVIMDESTQSSEASTLVPLSLPGIKNFVFVGDEKQLSSFSNIPQLEMSLFERILANGSYREPNMLDTQYRMHPRISDFPIKKFYHGKLKDGVTAENKMWDGIQYPLFFYQCDKGPEGRVVNNQNGMRAFTYNNIFECQEIIKLVYKLYLEKNVKLEDIGIITPYSSQRDLLSQMFVKDAVVNPLGKGMLQETDEAEFLNSRRNDIQSHTVNIINGLHVATVDSFQGHEKNFIIFSCVRNNAENKIGFLRDRRRLNVALTRAKNGLIVVGNKEVLKRGDHLWRDFVQYLEEQEVVFDSLDVY</sequence>
<dbReference type="InParanoid" id="G0V9F9"/>
<keyword evidence="1" id="KW-0067">ATP-binding</keyword>
<dbReference type="Pfam" id="PF13087">
    <property type="entry name" value="AAA_12"/>
    <property type="match status" value="1"/>
</dbReference>
<dbReference type="GO" id="GO:0010494">
    <property type="term" value="C:cytoplasmic stress granule"/>
    <property type="evidence" value="ECO:0007669"/>
    <property type="project" value="EnsemblFungi"/>
</dbReference>
<dbReference type="GO" id="GO:0003724">
    <property type="term" value="F:RNA helicase activity"/>
    <property type="evidence" value="ECO:0007669"/>
    <property type="project" value="TreeGrafter"/>
</dbReference>
<feature type="compositionally biased region" description="Polar residues" evidence="2">
    <location>
        <begin position="453"/>
        <end position="470"/>
    </location>
</feature>
<dbReference type="Gene3D" id="3.40.50.300">
    <property type="entry name" value="P-loop containing nucleotide triphosphate hydrolases"/>
    <property type="match status" value="2"/>
</dbReference>
<evidence type="ECO:0000259" key="3">
    <source>
        <dbReference type="Pfam" id="PF13086"/>
    </source>
</evidence>
<dbReference type="EMBL" id="HE576753">
    <property type="protein sequence ID" value="CCC68575.1"/>
    <property type="molecule type" value="Genomic_DNA"/>
</dbReference>
<keyword evidence="1" id="KW-0347">Helicase</keyword>
<feature type="compositionally biased region" description="Basic and acidic residues" evidence="2">
    <location>
        <begin position="358"/>
        <end position="377"/>
    </location>
</feature>
<name>G0V9F9_NAUCA</name>
<feature type="compositionally biased region" description="Polar residues" evidence="2">
    <location>
        <begin position="494"/>
        <end position="507"/>
    </location>
</feature>
<dbReference type="RefSeq" id="XP_003674947.1">
    <property type="nucleotide sequence ID" value="XM_003674899.1"/>
</dbReference>
<evidence type="ECO:0000313" key="5">
    <source>
        <dbReference type="EMBL" id="CCC68575.1"/>
    </source>
</evidence>
<dbReference type="InterPro" id="IPR047187">
    <property type="entry name" value="SF1_C_Upf1"/>
</dbReference>
<dbReference type="SUPFAM" id="SSF52540">
    <property type="entry name" value="P-loop containing nucleoside triphosphate hydrolases"/>
    <property type="match status" value="1"/>
</dbReference>
<keyword evidence="1" id="KW-0378">Hydrolase</keyword>
<dbReference type="AlphaFoldDB" id="G0V9F9"/>
<gene>
    <name evidence="5" type="primary">NCAS0B04910</name>
    <name evidence="5" type="ordered locus">NCAS_0B04910</name>
</gene>
<dbReference type="GeneID" id="96902133"/>
<keyword evidence="1" id="KW-0547">Nucleotide-binding</keyword>
<dbReference type="GO" id="GO:0003678">
    <property type="term" value="F:DNA helicase activity"/>
    <property type="evidence" value="ECO:0007669"/>
    <property type="project" value="EnsemblFungi"/>
</dbReference>
<dbReference type="InterPro" id="IPR041677">
    <property type="entry name" value="DNA2/NAM7_AAA_11"/>
</dbReference>
<feature type="compositionally biased region" description="Basic residues" evidence="2">
    <location>
        <begin position="168"/>
        <end position="183"/>
    </location>
</feature>
<dbReference type="OrthoDB" id="6513042at2759"/>
<dbReference type="STRING" id="1064592.G0V9F9"/>
<dbReference type="KEGG" id="ncs:NCAS_0B04910"/>
<feature type="compositionally biased region" description="Polar residues" evidence="2">
    <location>
        <begin position="427"/>
        <end position="442"/>
    </location>
</feature>
<feature type="domain" description="DNA2/NAM7 helicase helicase" evidence="3">
    <location>
        <begin position="707"/>
        <end position="822"/>
    </location>
</feature>
<feature type="domain" description="DNA2/NAM7 helicase helicase" evidence="3">
    <location>
        <begin position="828"/>
        <end position="913"/>
    </location>
</feature>
<dbReference type="InterPro" id="IPR045055">
    <property type="entry name" value="DNA2/NAM7-like"/>
</dbReference>
<dbReference type="FunCoup" id="G0V9F9">
    <property type="interactions" value="54"/>
</dbReference>
<feature type="compositionally biased region" description="Basic and acidic residues" evidence="2">
    <location>
        <begin position="195"/>
        <end position="207"/>
    </location>
</feature>
<dbReference type="InterPro" id="IPR027417">
    <property type="entry name" value="P-loop_NTPase"/>
</dbReference>
<feature type="compositionally biased region" description="Polar residues" evidence="2">
    <location>
        <begin position="347"/>
        <end position="357"/>
    </location>
</feature>
<dbReference type="eggNOG" id="KOG1802">
    <property type="taxonomic scope" value="Eukaryota"/>
</dbReference>
<dbReference type="GO" id="GO:0006449">
    <property type="term" value="P:regulation of translational termination"/>
    <property type="evidence" value="ECO:0007669"/>
    <property type="project" value="EnsemblFungi"/>
</dbReference>
<protein>
    <recommendedName>
        <fullName evidence="7">Helicase ATP-binding domain-containing protein</fullName>
    </recommendedName>
</protein>
<feature type="compositionally biased region" description="Basic and acidic residues" evidence="2">
    <location>
        <begin position="397"/>
        <end position="426"/>
    </location>
</feature>
<keyword evidence="6" id="KW-1185">Reference proteome</keyword>
<feature type="domain" description="DNA2/NAM7 helicase-like C-terminal" evidence="4">
    <location>
        <begin position="920"/>
        <end position="1146"/>
    </location>
</feature>
<reference key="2">
    <citation type="submission" date="2011-08" db="EMBL/GenBank/DDBJ databases">
        <title>Genome sequence of Naumovozyma castellii.</title>
        <authorList>
            <person name="Gordon J.L."/>
            <person name="Armisen D."/>
            <person name="Proux-Wera E."/>
            <person name="OhEigeartaigh S.S."/>
            <person name="Byrne K.P."/>
            <person name="Wolfe K.H."/>
        </authorList>
    </citation>
    <scope>NUCLEOTIDE SEQUENCE</scope>
    <source>
        <strain>Type strain:CBS 4309</strain>
    </source>
</reference>